<dbReference type="KEGG" id="loi:92358575"/>
<keyword evidence="2" id="KW-0812">Transmembrane</keyword>
<dbReference type="GeneID" id="92358575"/>
<feature type="transmembrane region" description="Helical" evidence="2">
    <location>
        <begin position="99"/>
        <end position="117"/>
    </location>
</feature>
<keyword evidence="4" id="KW-1185">Reference proteome</keyword>
<evidence type="ECO:0000313" key="3">
    <source>
        <dbReference type="EMBL" id="KAG5469216.1"/>
    </source>
</evidence>
<dbReference type="PANTHER" id="PTHR30094:SF14">
    <property type="entry name" value="D-ALANYL-GLYCYL ENDOPEPTIDASE-LIKE PROTEIN"/>
    <property type="match status" value="1"/>
</dbReference>
<reference evidence="4" key="2">
    <citation type="journal article" date="2021" name="Sci. Data">
        <title>Chromosome-scale genome sequencing, assembly and annotation of six genomes from subfamily Leishmaniinae.</title>
        <authorList>
            <person name="Almutairi H."/>
            <person name="Urbaniak M.D."/>
            <person name="Bates M.D."/>
            <person name="Jariyapan N."/>
            <person name="Kwakye-Nuako G."/>
            <person name="Thomaz Soccol V."/>
            <person name="Al-Salem W.S."/>
            <person name="Dillon R.J."/>
            <person name="Bates P.A."/>
            <person name="Gatherer D."/>
        </authorList>
    </citation>
    <scope>NUCLEOTIDE SEQUENCE [LARGE SCALE GENOMIC DNA]</scope>
</reference>
<gene>
    <name evidence="3" type="ORF">LSCM4_02614</name>
</gene>
<dbReference type="Gene3D" id="3.90.1720.10">
    <property type="entry name" value="endopeptidase domain like (from Nostoc punctiforme)"/>
    <property type="match status" value="1"/>
</dbReference>
<keyword evidence="2" id="KW-0472">Membrane</keyword>
<dbReference type="RefSeq" id="XP_067060193.1">
    <property type="nucleotide sequence ID" value="XM_067204641.1"/>
</dbReference>
<feature type="region of interest" description="Disordered" evidence="1">
    <location>
        <begin position="1"/>
        <end position="58"/>
    </location>
</feature>
<dbReference type="SUPFAM" id="SSF54001">
    <property type="entry name" value="Cysteine proteinases"/>
    <property type="match status" value="1"/>
</dbReference>
<proteinExistence type="predicted"/>
<evidence type="ECO:0000256" key="2">
    <source>
        <dbReference type="SAM" id="Phobius"/>
    </source>
</evidence>
<evidence type="ECO:0000256" key="1">
    <source>
        <dbReference type="SAM" id="MobiDB-lite"/>
    </source>
</evidence>
<dbReference type="AlphaFoldDB" id="A0A836G6X3"/>
<dbReference type="PANTHER" id="PTHR30094">
    <property type="entry name" value="BIFUNCTIONAL GLUTATHIONYLSPERMIDINE SYNTHETASE/AMIDASE-RELATED"/>
    <property type="match status" value="1"/>
</dbReference>
<keyword evidence="2" id="KW-1133">Transmembrane helix</keyword>
<dbReference type="InterPro" id="IPR051705">
    <property type="entry name" value="Gsp_Synthetase/Amidase"/>
</dbReference>
<feature type="compositionally biased region" description="Polar residues" evidence="1">
    <location>
        <begin position="49"/>
        <end position="58"/>
    </location>
</feature>
<name>A0A836G6X3_9TRYP</name>
<reference evidence="4" key="1">
    <citation type="journal article" date="2021" name="Microbiol. Resour. Announc.">
        <title>LGAAP: Leishmaniinae Genome Assembly and Annotation Pipeline.</title>
        <authorList>
            <person name="Almutairi H."/>
            <person name="Urbaniak M.D."/>
            <person name="Bates M.D."/>
            <person name="Jariyapan N."/>
            <person name="Kwakye-Nuako G."/>
            <person name="Thomaz-Soccol V."/>
            <person name="Al-Salem W.S."/>
            <person name="Dillon R.J."/>
            <person name="Bates P.A."/>
            <person name="Gatherer D."/>
        </authorList>
    </citation>
    <scope>NUCLEOTIDE SEQUENCE [LARGE SCALE GENOMIC DNA]</scope>
</reference>
<dbReference type="EMBL" id="JAFHLR010000033">
    <property type="protein sequence ID" value="KAG5469216.1"/>
    <property type="molecule type" value="Genomic_DNA"/>
</dbReference>
<evidence type="ECO:0000313" key="4">
    <source>
        <dbReference type="Proteomes" id="UP000674143"/>
    </source>
</evidence>
<dbReference type="GO" id="GO:0016874">
    <property type="term" value="F:ligase activity"/>
    <property type="evidence" value="ECO:0007669"/>
    <property type="project" value="TreeGrafter"/>
</dbReference>
<sequence length="479" mass="52355">MSTPLENPMNGTGNEGGGSRSRPSKPRPSPLLLPRDRTYGTAGDGNGEGSSSVGQGSARQSGLLMTSGISRRFSIDSMPLWSYAASPMIKTRDHCHQQWVAVLLTVVLLLITVYFVFGLSGRMRVGRCTTPFGSLLGENSGVAAYSNCRNDYNDDGMEHFVSVGLQRLYTGSQWQALEYARRYWILTSLLTFPSLPAADHIILTDAANVVNGRRGGRGSSVVPLERYTNLFLPSMVAQNGSKDIPVMKLNGEANNLSASARLVSWRQARVQPHDIVVYAKNSQTLPSGHAAVVTAVHGPYHSVAEAGKEVRWFLLKNATAQGREPMAPGSKLPRQLLSQQNGLDSGTVVQLQDTAENGTARSCASVRCEPASGKESGECAVSGCSVLYYKVFIVEQNWDNTYWETLRYLTDSDLHNSTMSNGHSTPKETLAKPRQKAVARPRDYTRVLLLHEYANPHGFFLEDTHNNLILGWVRAPPDT</sequence>
<accession>A0A836G6X3</accession>
<evidence type="ECO:0008006" key="5">
    <source>
        <dbReference type="Google" id="ProtNLM"/>
    </source>
</evidence>
<organism evidence="3 4">
    <name type="scientific">Leishmania orientalis</name>
    <dbReference type="NCBI Taxonomy" id="2249476"/>
    <lineage>
        <taxon>Eukaryota</taxon>
        <taxon>Discoba</taxon>
        <taxon>Euglenozoa</taxon>
        <taxon>Kinetoplastea</taxon>
        <taxon>Metakinetoplastina</taxon>
        <taxon>Trypanosomatida</taxon>
        <taxon>Trypanosomatidae</taxon>
        <taxon>Leishmaniinae</taxon>
        <taxon>Leishmania</taxon>
    </lineage>
</organism>
<comment type="caution">
    <text evidence="3">The sequence shown here is derived from an EMBL/GenBank/DDBJ whole genome shotgun (WGS) entry which is preliminary data.</text>
</comment>
<dbReference type="InterPro" id="IPR038765">
    <property type="entry name" value="Papain-like_cys_pep_sf"/>
</dbReference>
<dbReference type="Proteomes" id="UP000674143">
    <property type="component" value="Unassembled WGS sequence"/>
</dbReference>
<protein>
    <recommendedName>
        <fullName evidence="5">Peptidase C51 domain-containing protein</fullName>
    </recommendedName>
</protein>
<feature type="compositionally biased region" description="Polar residues" evidence="1">
    <location>
        <begin position="1"/>
        <end position="12"/>
    </location>
</feature>